<dbReference type="AlphaFoldDB" id="A0A8I3AGV6"/>
<proteinExistence type="predicted"/>
<organism evidence="2 3">
    <name type="scientific">Verticillium longisporum</name>
    <name type="common">Verticillium dahliae var. longisporum</name>
    <dbReference type="NCBI Taxonomy" id="100787"/>
    <lineage>
        <taxon>Eukaryota</taxon>
        <taxon>Fungi</taxon>
        <taxon>Dikarya</taxon>
        <taxon>Ascomycota</taxon>
        <taxon>Pezizomycotina</taxon>
        <taxon>Sordariomycetes</taxon>
        <taxon>Hypocreomycetidae</taxon>
        <taxon>Glomerellales</taxon>
        <taxon>Plectosphaerellaceae</taxon>
        <taxon>Verticillium</taxon>
    </lineage>
</organism>
<comment type="caution">
    <text evidence="2">The sequence shown here is derived from an EMBL/GenBank/DDBJ whole genome shotgun (WGS) entry which is preliminary data.</text>
</comment>
<reference evidence="2" key="1">
    <citation type="journal article" date="2021" name="Mol. Plant Pathol.">
        <title>A 20-kb lineage-specific genomic region tames virulence in pathogenic amphidiploid Verticillium longisporum.</title>
        <authorList>
            <person name="Harting R."/>
            <person name="Starke J."/>
            <person name="Kusch H."/>
            <person name="Poggeler S."/>
            <person name="Maurus I."/>
            <person name="Schluter R."/>
            <person name="Landesfeind M."/>
            <person name="Bulla I."/>
            <person name="Nowrousian M."/>
            <person name="de Jonge R."/>
            <person name="Stahlhut G."/>
            <person name="Hoff K.J."/>
            <person name="Asshauer K.P."/>
            <person name="Thurmer A."/>
            <person name="Stanke M."/>
            <person name="Daniel R."/>
            <person name="Morgenstern B."/>
            <person name="Thomma B.P.H.J."/>
            <person name="Kronstad J.W."/>
            <person name="Braus-Stromeyer S.A."/>
            <person name="Braus G.H."/>
        </authorList>
    </citation>
    <scope>NUCLEOTIDE SEQUENCE</scope>
    <source>
        <strain evidence="2">Vl32</strain>
    </source>
</reference>
<dbReference type="EMBL" id="JAEMWZ010000640">
    <property type="protein sequence ID" value="KAG7109481.1"/>
    <property type="molecule type" value="Genomic_DNA"/>
</dbReference>
<dbReference type="Proteomes" id="UP000689129">
    <property type="component" value="Unassembled WGS sequence"/>
</dbReference>
<gene>
    <name evidence="2" type="ORF">HYQ45_017874</name>
</gene>
<name>A0A8I3AGV6_VERLO</name>
<evidence type="ECO:0000313" key="3">
    <source>
        <dbReference type="Proteomes" id="UP000689129"/>
    </source>
</evidence>
<feature type="region of interest" description="Disordered" evidence="1">
    <location>
        <begin position="1"/>
        <end position="22"/>
    </location>
</feature>
<feature type="region of interest" description="Disordered" evidence="1">
    <location>
        <begin position="54"/>
        <end position="92"/>
    </location>
</feature>
<accession>A0A8I3AGV6</accession>
<protein>
    <submittedName>
        <fullName evidence="2">Uncharacterized protein</fullName>
    </submittedName>
</protein>
<evidence type="ECO:0000256" key="1">
    <source>
        <dbReference type="SAM" id="MobiDB-lite"/>
    </source>
</evidence>
<evidence type="ECO:0000313" key="2">
    <source>
        <dbReference type="EMBL" id="KAG7109481.1"/>
    </source>
</evidence>
<sequence>MTLPAPTENSKQLLPYLEPPPRLGIRLGSGRSHRLDRRVTLGVFQRVHSRRWPRLKPALDPRHRYRPGPLPPHLDSASDQAALEQATTHKPS</sequence>